<dbReference type="InterPro" id="IPR029058">
    <property type="entry name" value="AB_hydrolase_fold"/>
</dbReference>
<evidence type="ECO:0000313" key="3">
    <source>
        <dbReference type="EMBL" id="GAA5136590.1"/>
    </source>
</evidence>
<dbReference type="PANTHER" id="PTHR22946">
    <property type="entry name" value="DIENELACTONE HYDROLASE DOMAIN-CONTAINING PROTEIN-RELATED"/>
    <property type="match status" value="1"/>
</dbReference>
<keyword evidence="2" id="KW-0378">Hydrolase</keyword>
<dbReference type="RefSeq" id="WP_345610851.1">
    <property type="nucleotide sequence ID" value="NZ_BAABJO010000035.1"/>
</dbReference>
<name>A0ABP9NXL2_9PSEU</name>
<protein>
    <submittedName>
        <fullName evidence="3">Prolyl oligopeptidase family serine peptidase</fullName>
    </submittedName>
</protein>
<sequence>MTGDERVASAIANWGPRFTTNGVAVADFERITRQVRDWDGWCAAWSAAGDGHEALGIEAQAEGRLLSAGQHFAQAAVYHHFGKFLFVQDPEQMRTAHTAAVRCLDAALPHLRPPGRKVAIAGGYVGVLRLPDGAGPHPAVVLIPGLDSAKEEFRSTEALFLERGVATFSVDGPGQGESEYDTPIRGDWEEPGAAILDALAAQPGVDPERMGVWGVSLGGYYAPRVASGDPRVRACVALAGPYDFGDCWDRLPPLTREAFRVRSRSADDGAARRVAHTLSLAGRAEKITCPLLVVTGKRDRLIPWQHGVRLAEEAPAGTLLLLEEGNHGCMNVAAQHRQRTADWVAAQFGEG</sequence>
<dbReference type="InterPro" id="IPR010520">
    <property type="entry name" value="FrsA-like"/>
</dbReference>
<keyword evidence="4" id="KW-1185">Reference proteome</keyword>
<accession>A0ABP9NXL2</accession>
<dbReference type="PANTHER" id="PTHR22946:SF12">
    <property type="entry name" value="CONIDIAL PIGMENT BIOSYNTHESIS PROTEIN AYG1 (AFU_ORTHOLOGUE AFUA_2G17550)"/>
    <property type="match status" value="1"/>
</dbReference>
<dbReference type="InterPro" id="IPR050261">
    <property type="entry name" value="FrsA_esterase"/>
</dbReference>
<dbReference type="Pfam" id="PF06500">
    <property type="entry name" value="FrsA-like"/>
    <property type="match status" value="1"/>
</dbReference>
<evidence type="ECO:0000256" key="2">
    <source>
        <dbReference type="ARBA" id="ARBA00022801"/>
    </source>
</evidence>
<gene>
    <name evidence="3" type="ORF">GCM10023320_67890</name>
</gene>
<comment type="similarity">
    <text evidence="1">Belongs to the AB hydrolase superfamily.</text>
</comment>
<dbReference type="Gene3D" id="1.20.1440.110">
    <property type="entry name" value="acylaminoacyl peptidase"/>
    <property type="match status" value="1"/>
</dbReference>
<dbReference type="EMBL" id="BAABJO010000035">
    <property type="protein sequence ID" value="GAA5136590.1"/>
    <property type="molecule type" value="Genomic_DNA"/>
</dbReference>
<dbReference type="Gene3D" id="3.40.50.1820">
    <property type="entry name" value="alpha/beta hydrolase"/>
    <property type="match status" value="1"/>
</dbReference>
<evidence type="ECO:0000256" key="1">
    <source>
        <dbReference type="ARBA" id="ARBA00008645"/>
    </source>
</evidence>
<dbReference type="SUPFAM" id="SSF53474">
    <property type="entry name" value="alpha/beta-Hydrolases"/>
    <property type="match status" value="1"/>
</dbReference>
<dbReference type="Proteomes" id="UP001500804">
    <property type="component" value="Unassembled WGS sequence"/>
</dbReference>
<comment type="caution">
    <text evidence="3">The sequence shown here is derived from an EMBL/GenBank/DDBJ whole genome shotgun (WGS) entry which is preliminary data.</text>
</comment>
<evidence type="ECO:0000313" key="4">
    <source>
        <dbReference type="Proteomes" id="UP001500804"/>
    </source>
</evidence>
<organism evidence="3 4">
    <name type="scientific">Pseudonocardia adelaidensis</name>
    <dbReference type="NCBI Taxonomy" id="648754"/>
    <lineage>
        <taxon>Bacteria</taxon>
        <taxon>Bacillati</taxon>
        <taxon>Actinomycetota</taxon>
        <taxon>Actinomycetes</taxon>
        <taxon>Pseudonocardiales</taxon>
        <taxon>Pseudonocardiaceae</taxon>
        <taxon>Pseudonocardia</taxon>
    </lineage>
</organism>
<proteinExistence type="inferred from homology"/>
<reference evidence="4" key="1">
    <citation type="journal article" date="2019" name="Int. J. Syst. Evol. Microbiol.">
        <title>The Global Catalogue of Microorganisms (GCM) 10K type strain sequencing project: providing services to taxonomists for standard genome sequencing and annotation.</title>
        <authorList>
            <consortium name="The Broad Institute Genomics Platform"/>
            <consortium name="The Broad Institute Genome Sequencing Center for Infectious Disease"/>
            <person name="Wu L."/>
            <person name="Ma J."/>
        </authorList>
    </citation>
    <scope>NUCLEOTIDE SEQUENCE [LARGE SCALE GENOMIC DNA]</scope>
    <source>
        <strain evidence="4">JCM 18302</strain>
    </source>
</reference>